<name>A0A3P7MM60_CYLGO</name>
<gene>
    <name evidence="1" type="ORF">CGOC_LOCUS9623</name>
</gene>
<keyword evidence="2" id="KW-1185">Reference proteome</keyword>
<dbReference type="Proteomes" id="UP000271889">
    <property type="component" value="Unassembled WGS sequence"/>
</dbReference>
<organism evidence="1 2">
    <name type="scientific">Cylicostephanus goldi</name>
    <name type="common">Nematode worm</name>
    <dbReference type="NCBI Taxonomy" id="71465"/>
    <lineage>
        <taxon>Eukaryota</taxon>
        <taxon>Metazoa</taxon>
        <taxon>Ecdysozoa</taxon>
        <taxon>Nematoda</taxon>
        <taxon>Chromadorea</taxon>
        <taxon>Rhabditida</taxon>
        <taxon>Rhabditina</taxon>
        <taxon>Rhabditomorpha</taxon>
        <taxon>Strongyloidea</taxon>
        <taxon>Strongylidae</taxon>
        <taxon>Cylicostephanus</taxon>
    </lineage>
</organism>
<protein>
    <submittedName>
        <fullName evidence="1">Uncharacterized protein</fullName>
    </submittedName>
</protein>
<accession>A0A3P7MM60</accession>
<dbReference type="AlphaFoldDB" id="A0A3P7MM60"/>
<evidence type="ECO:0000313" key="1">
    <source>
        <dbReference type="EMBL" id="VDN23608.1"/>
    </source>
</evidence>
<evidence type="ECO:0000313" key="2">
    <source>
        <dbReference type="Proteomes" id="UP000271889"/>
    </source>
</evidence>
<sequence length="69" mass="7859">MTLRTVQKIIKRGEKKKMLLASLKLRICRNDEFILNSIAKSLNTARSSVQAIVKDELGLGSYRMLTHID</sequence>
<dbReference type="EMBL" id="UYRV01107625">
    <property type="protein sequence ID" value="VDN23608.1"/>
    <property type="molecule type" value="Genomic_DNA"/>
</dbReference>
<reference evidence="1 2" key="1">
    <citation type="submission" date="2018-11" db="EMBL/GenBank/DDBJ databases">
        <authorList>
            <consortium name="Pathogen Informatics"/>
        </authorList>
    </citation>
    <scope>NUCLEOTIDE SEQUENCE [LARGE SCALE GENOMIC DNA]</scope>
</reference>
<proteinExistence type="predicted"/>